<dbReference type="EMBL" id="MAOE01000093">
    <property type="protein sequence ID" value="OJD62780.1"/>
    <property type="molecule type" value="Genomic_DNA"/>
</dbReference>
<dbReference type="InterPro" id="IPR011608">
    <property type="entry name" value="PRD"/>
</dbReference>
<dbReference type="InterPro" id="IPR050661">
    <property type="entry name" value="BglG_antiterminators"/>
</dbReference>
<evidence type="ECO:0000313" key="4">
    <source>
        <dbReference type="Proteomes" id="UP000181873"/>
    </source>
</evidence>
<dbReference type="SMART" id="SM01061">
    <property type="entry name" value="CAT_RBD"/>
    <property type="match status" value="1"/>
</dbReference>
<sequence length="285" mass="33482">MRIHKILNNNVVCTMKDNETEVVLMGRGLGFQKKVGDAIDESKIEKTFVLETRELSEKLARLLTEIPVENLEITERIIQFAKTVLPGTLSDYIYLTLTDHLSFALTRHKEGMDLKNTLLWEIKRFYQKEFEIGLQALNIIEEETGFRLSEDEAGSIALHFVNAQQGEPAMQQTVAMTKIVQDILNVVKYHYKMNLDENSFNYSRFVTHLRYFAQRLMQKELHSAEDDFLYEQVKNKYEEAYCCTEKIEVYLQKVHNSQLSKDEKVYLTLHIHRVTKRNEMNYVIE</sequence>
<dbReference type="PANTHER" id="PTHR30185">
    <property type="entry name" value="CRYPTIC BETA-GLUCOSIDE BGL OPERON ANTITERMINATOR"/>
    <property type="match status" value="1"/>
</dbReference>
<dbReference type="Pfam" id="PF00874">
    <property type="entry name" value="PRD"/>
    <property type="match status" value="2"/>
</dbReference>
<dbReference type="InterPro" id="IPR036650">
    <property type="entry name" value="CAT_RNA-bd_dom_sf"/>
</dbReference>
<dbReference type="AlphaFoldDB" id="A0A1J9UGK4"/>
<gene>
    <name evidence="3" type="ORF">BAU25_13680</name>
</gene>
<keyword evidence="1" id="KW-0677">Repeat</keyword>
<evidence type="ECO:0000259" key="2">
    <source>
        <dbReference type="PROSITE" id="PS51372"/>
    </source>
</evidence>
<dbReference type="PANTHER" id="PTHR30185:SF15">
    <property type="entry name" value="CRYPTIC BETA-GLUCOSIDE BGL OPERON ANTITERMINATOR"/>
    <property type="match status" value="1"/>
</dbReference>
<dbReference type="PROSITE" id="PS51372">
    <property type="entry name" value="PRD_2"/>
    <property type="match status" value="2"/>
</dbReference>
<dbReference type="NCBIfam" id="NF046042">
    <property type="entry name" value="LicT"/>
    <property type="match status" value="1"/>
</dbReference>
<accession>A0A1J9UGK4</accession>
<organism evidence="3 4">
    <name type="scientific">Bacillus albus</name>
    <dbReference type="NCBI Taxonomy" id="2026189"/>
    <lineage>
        <taxon>Bacteria</taxon>
        <taxon>Bacillati</taxon>
        <taxon>Bacillota</taxon>
        <taxon>Bacilli</taxon>
        <taxon>Bacillales</taxon>
        <taxon>Bacillaceae</taxon>
        <taxon>Bacillus</taxon>
        <taxon>Bacillus cereus group</taxon>
    </lineage>
</organism>
<evidence type="ECO:0000256" key="1">
    <source>
        <dbReference type="ARBA" id="ARBA00022737"/>
    </source>
</evidence>
<dbReference type="InterPro" id="IPR004341">
    <property type="entry name" value="CAT_RNA-bd_dom"/>
</dbReference>
<dbReference type="Proteomes" id="UP000181873">
    <property type="component" value="Unassembled WGS sequence"/>
</dbReference>
<dbReference type="SUPFAM" id="SSF63520">
    <property type="entry name" value="PTS-regulatory domain, PRD"/>
    <property type="match status" value="2"/>
</dbReference>
<feature type="domain" description="PRD" evidence="2">
    <location>
        <begin position="171"/>
        <end position="281"/>
    </location>
</feature>
<name>A0A1J9UGK4_9BACI</name>
<proteinExistence type="predicted"/>
<reference evidence="3 4" key="1">
    <citation type="submission" date="2016-06" db="EMBL/GenBank/DDBJ databases">
        <title>First insights into the genetic diversity and population structure of in the Bacillus cereus group bacteria from diverse marine environments.</title>
        <authorList>
            <person name="Liu Y."/>
            <person name="Lai Q."/>
            <person name="Shao Z."/>
        </authorList>
    </citation>
    <scope>NUCLEOTIDE SEQUENCE [LARGE SCALE GENOMIC DNA]</scope>
    <source>
        <strain evidence="3 4">N35-10-2</strain>
    </source>
</reference>
<dbReference type="Gene3D" id="1.10.1790.10">
    <property type="entry name" value="PRD domain"/>
    <property type="match status" value="2"/>
</dbReference>
<dbReference type="SUPFAM" id="SSF50151">
    <property type="entry name" value="SacY-like RNA-binding domain"/>
    <property type="match status" value="1"/>
</dbReference>
<dbReference type="GO" id="GO:0006355">
    <property type="term" value="P:regulation of DNA-templated transcription"/>
    <property type="evidence" value="ECO:0007669"/>
    <property type="project" value="InterPro"/>
</dbReference>
<dbReference type="RefSeq" id="WP_071758402.1">
    <property type="nucleotide sequence ID" value="NZ_CBCSIO010000005.1"/>
</dbReference>
<dbReference type="Gene3D" id="2.30.24.10">
    <property type="entry name" value="CAT RNA-binding domain"/>
    <property type="match status" value="1"/>
</dbReference>
<dbReference type="Pfam" id="PF03123">
    <property type="entry name" value="CAT_RBD"/>
    <property type="match status" value="1"/>
</dbReference>
<evidence type="ECO:0000313" key="3">
    <source>
        <dbReference type="EMBL" id="OJD62780.1"/>
    </source>
</evidence>
<dbReference type="InterPro" id="IPR036634">
    <property type="entry name" value="PRD_sf"/>
</dbReference>
<comment type="caution">
    <text evidence="3">The sequence shown here is derived from an EMBL/GenBank/DDBJ whole genome shotgun (WGS) entry which is preliminary data.</text>
</comment>
<protein>
    <submittedName>
        <fullName evidence="3">Transcription antiterminator BglG</fullName>
    </submittedName>
</protein>
<feature type="domain" description="PRD" evidence="2">
    <location>
        <begin position="65"/>
        <end position="170"/>
    </location>
</feature>
<dbReference type="GO" id="GO:0003723">
    <property type="term" value="F:RNA binding"/>
    <property type="evidence" value="ECO:0007669"/>
    <property type="project" value="InterPro"/>
</dbReference>